<dbReference type="Proteomes" id="UP000838756">
    <property type="component" value="Unassembled WGS sequence"/>
</dbReference>
<evidence type="ECO:0000256" key="1">
    <source>
        <dbReference type="SAM" id="SignalP"/>
    </source>
</evidence>
<dbReference type="AlphaFoldDB" id="A0A8S4RQ14"/>
<feature type="signal peptide" evidence="1">
    <location>
        <begin position="1"/>
        <end position="18"/>
    </location>
</feature>
<accession>A0A8S4RQ14</accession>
<comment type="caution">
    <text evidence="2">The sequence shown here is derived from an EMBL/GenBank/DDBJ whole genome shotgun (WGS) entry which is preliminary data.</text>
</comment>
<evidence type="ECO:0000313" key="2">
    <source>
        <dbReference type="EMBL" id="CAH2239329.1"/>
    </source>
</evidence>
<dbReference type="Gene3D" id="2.20.20.160">
    <property type="match status" value="1"/>
</dbReference>
<feature type="chain" id="PRO_5035818264" evidence="1">
    <location>
        <begin position="19"/>
        <end position="239"/>
    </location>
</feature>
<organism evidence="2 3">
    <name type="scientific">Pararge aegeria aegeria</name>
    <dbReference type="NCBI Taxonomy" id="348720"/>
    <lineage>
        <taxon>Eukaryota</taxon>
        <taxon>Metazoa</taxon>
        <taxon>Ecdysozoa</taxon>
        <taxon>Arthropoda</taxon>
        <taxon>Hexapoda</taxon>
        <taxon>Insecta</taxon>
        <taxon>Pterygota</taxon>
        <taxon>Neoptera</taxon>
        <taxon>Endopterygota</taxon>
        <taxon>Lepidoptera</taxon>
        <taxon>Glossata</taxon>
        <taxon>Ditrysia</taxon>
        <taxon>Papilionoidea</taxon>
        <taxon>Nymphalidae</taxon>
        <taxon>Satyrinae</taxon>
        <taxon>Satyrini</taxon>
        <taxon>Parargina</taxon>
        <taxon>Pararge</taxon>
    </lineage>
</organism>
<dbReference type="EMBL" id="CAKXAJ010025428">
    <property type="protein sequence ID" value="CAH2239329.1"/>
    <property type="molecule type" value="Genomic_DNA"/>
</dbReference>
<proteinExistence type="predicted"/>
<sequence length="239" mass="27841">MGTLKFLFLLILIRNIQTNEESDEPILYYYGLEESERSLPTCSAQQACSALVQRYWRRSALVRLCRCGQKLRCDELAPPERRIELNNRDHLQFCQPVTQWRECSVNEIPLAVETAYDRMNPDELEELHHENIQLTPPRITLECRCRSPNYWRLNRDSTGNDDVTTYQCTSLPLCKSGDFCGNVNDNHLSLYQSCLCPRNHICVHNGGISHIQISELLYRGKGWRAYCQPVSDDYLDDDY</sequence>
<protein>
    <submittedName>
        <fullName evidence="2">Jg6887 protein</fullName>
    </submittedName>
</protein>
<reference evidence="2" key="1">
    <citation type="submission" date="2022-03" db="EMBL/GenBank/DDBJ databases">
        <authorList>
            <person name="Lindestad O."/>
        </authorList>
    </citation>
    <scope>NUCLEOTIDE SEQUENCE</scope>
</reference>
<keyword evidence="3" id="KW-1185">Reference proteome</keyword>
<gene>
    <name evidence="2" type="primary">jg6887</name>
    <name evidence="2" type="ORF">PAEG_LOCUS16101</name>
</gene>
<evidence type="ECO:0000313" key="3">
    <source>
        <dbReference type="Proteomes" id="UP000838756"/>
    </source>
</evidence>
<keyword evidence="1" id="KW-0732">Signal</keyword>
<dbReference type="OrthoDB" id="121932at2759"/>
<name>A0A8S4RQ14_9NEOP</name>